<accession>A0A0L6V0Y7</accession>
<proteinExistence type="predicted"/>
<protein>
    <submittedName>
        <fullName evidence="3">Uncharacterized protein</fullName>
    </submittedName>
</protein>
<sequence>MFELIVRNQVSVRQFLERWDKPGLTMRKGWDGVWSGRWWAGEGVDRTGAGEGVGEGGEGEGAGVGVGAGGGNVGKEVKHRPNFDMVMCGPGKKNHFPFGCAGVFLEFRLQGHLIPSGGLGQAVLASTAAGSWRRGSGGVLLTGSLLRASSGAAAGGRVAWAAAARGTGLGFMRAEGGLTMGMGTLGASSFGIKNSSNIMTQMNYTPKITESCHNYGLPLRSHMMMLVLLPLLFLMLLSINILLMPSFHYKFVMPFIFHCYFTMPCPYVSFFIKICLNVLVSSTTCLALVFFYLFWSLASSNKTIKFESNKTFATFSLDPWSNLRPHQDCPPILHLKFSNQNPLKSSPLNIEAKTNSFYYIIIVKLFRQIYMFLEYVNTKYIVREYPLAQEDLHTSLGRTAIPMSVDPLKMIYSCEPELATHSTDPGSAHRSFSQLSNTLNSCQECIKRLIRTLCVFPITLRDPRHQHSRFILFLRNPYPVLRLHLQDFFTTRGVINPCLTGPRRSDLLVDRIYYELNPGVNSVILPI</sequence>
<dbReference type="Proteomes" id="UP000037035">
    <property type="component" value="Unassembled WGS sequence"/>
</dbReference>
<name>A0A0L6V0Y7_9BASI</name>
<gene>
    <name evidence="3" type="ORF">VP01_2958g2</name>
</gene>
<feature type="transmembrane region" description="Helical" evidence="2">
    <location>
        <begin position="226"/>
        <end position="247"/>
    </location>
</feature>
<feature type="region of interest" description="Disordered" evidence="1">
    <location>
        <begin position="47"/>
        <end position="68"/>
    </location>
</feature>
<dbReference type="AlphaFoldDB" id="A0A0L6V0Y7"/>
<keyword evidence="2" id="KW-0812">Transmembrane</keyword>
<feature type="transmembrane region" description="Helical" evidence="2">
    <location>
        <begin position="267"/>
        <end position="295"/>
    </location>
</feature>
<keyword evidence="2" id="KW-1133">Transmembrane helix</keyword>
<evidence type="ECO:0000313" key="3">
    <source>
        <dbReference type="EMBL" id="KNZ54399.1"/>
    </source>
</evidence>
<feature type="compositionally biased region" description="Gly residues" evidence="1">
    <location>
        <begin position="49"/>
        <end position="68"/>
    </location>
</feature>
<evidence type="ECO:0000313" key="4">
    <source>
        <dbReference type="Proteomes" id="UP000037035"/>
    </source>
</evidence>
<organism evidence="3 4">
    <name type="scientific">Puccinia sorghi</name>
    <dbReference type="NCBI Taxonomy" id="27349"/>
    <lineage>
        <taxon>Eukaryota</taxon>
        <taxon>Fungi</taxon>
        <taxon>Dikarya</taxon>
        <taxon>Basidiomycota</taxon>
        <taxon>Pucciniomycotina</taxon>
        <taxon>Pucciniomycetes</taxon>
        <taxon>Pucciniales</taxon>
        <taxon>Pucciniaceae</taxon>
        <taxon>Puccinia</taxon>
    </lineage>
</organism>
<keyword evidence="2" id="KW-0472">Membrane</keyword>
<evidence type="ECO:0000256" key="1">
    <source>
        <dbReference type="SAM" id="MobiDB-lite"/>
    </source>
</evidence>
<keyword evidence="4" id="KW-1185">Reference proteome</keyword>
<dbReference type="EMBL" id="LAVV01007899">
    <property type="protein sequence ID" value="KNZ54399.1"/>
    <property type="molecule type" value="Genomic_DNA"/>
</dbReference>
<dbReference type="VEuPathDB" id="FungiDB:VP01_2958g2"/>
<reference evidence="3 4" key="1">
    <citation type="submission" date="2015-08" db="EMBL/GenBank/DDBJ databases">
        <title>Next Generation Sequencing and Analysis of the Genome of Puccinia sorghi L Schw, the Causal Agent of Maize Common Rust.</title>
        <authorList>
            <person name="Rochi L."/>
            <person name="Burguener G."/>
            <person name="Darino M."/>
            <person name="Turjanski A."/>
            <person name="Kreff E."/>
            <person name="Dieguez M.J."/>
            <person name="Sacco F."/>
        </authorList>
    </citation>
    <scope>NUCLEOTIDE SEQUENCE [LARGE SCALE GENOMIC DNA]</scope>
    <source>
        <strain evidence="3 4">RO10H11247</strain>
    </source>
</reference>
<comment type="caution">
    <text evidence="3">The sequence shown here is derived from an EMBL/GenBank/DDBJ whole genome shotgun (WGS) entry which is preliminary data.</text>
</comment>
<evidence type="ECO:0000256" key="2">
    <source>
        <dbReference type="SAM" id="Phobius"/>
    </source>
</evidence>